<evidence type="ECO:0000256" key="5">
    <source>
        <dbReference type="HAMAP-Rule" id="MF_01328"/>
    </source>
</evidence>
<dbReference type="GO" id="GO:0005840">
    <property type="term" value="C:ribosome"/>
    <property type="evidence" value="ECO:0007669"/>
    <property type="project" value="UniProtKB-KW"/>
</dbReference>
<keyword evidence="2 5" id="KW-0689">Ribosomal protein</keyword>
<dbReference type="HAMAP" id="MF_01328_B">
    <property type="entry name" value="Ribosomal_uL4_B"/>
    <property type="match status" value="1"/>
</dbReference>
<sequence length="213" mass="22274">MTLQAKVVSVTGALDGELDLVEAVFDVRANVGLLHQVVVAEEANRRRGTHSTKTRAEVSGGGAKPFRQKGTGNARQGSTRAPQFTGGGIVHGPRPRSYAQATPKKMVRAALRQALSDRAGGGAVYVLRGEMGAPSTKSALGIVEGAGLGGKSVALVALPGEFEVVRSFRNLPEFMIATPASLLTRTVLISDVVLFTEAALSAIVERLSDREGE</sequence>
<name>A0ABV3XZF1_9ACTN</name>
<reference evidence="7 8" key="1">
    <citation type="submission" date="2024-07" db="EMBL/GenBank/DDBJ databases">
        <title>Draft Genome Sequence of Ferrimicrobium acidiphilum Strain YE2023, Isolated from a Pulp of Bioleach Reactor.</title>
        <authorList>
            <person name="Elkina Y.A."/>
            <person name="Bulaeva A.G."/>
            <person name="Beletsky A.V."/>
            <person name="Mardanov A.V."/>
        </authorList>
    </citation>
    <scope>NUCLEOTIDE SEQUENCE [LARGE SCALE GENOMIC DNA]</scope>
    <source>
        <strain evidence="7 8">YE2023</strain>
    </source>
</reference>
<comment type="caution">
    <text evidence="7">The sequence shown here is derived from an EMBL/GenBank/DDBJ whole genome shotgun (WGS) entry which is preliminary data.</text>
</comment>
<dbReference type="RefSeq" id="WP_298386359.1">
    <property type="nucleotide sequence ID" value="NZ_JBFSHR010000003.1"/>
</dbReference>
<evidence type="ECO:0000256" key="3">
    <source>
        <dbReference type="ARBA" id="ARBA00023274"/>
    </source>
</evidence>
<protein>
    <recommendedName>
        <fullName evidence="4 5">Large ribosomal subunit protein uL4</fullName>
    </recommendedName>
</protein>
<dbReference type="Pfam" id="PF00573">
    <property type="entry name" value="Ribosomal_L4"/>
    <property type="match status" value="1"/>
</dbReference>
<dbReference type="EMBL" id="JBFSHR010000003">
    <property type="protein sequence ID" value="MEX6428530.1"/>
    <property type="molecule type" value="Genomic_DNA"/>
</dbReference>
<proteinExistence type="inferred from homology"/>
<feature type="region of interest" description="Disordered" evidence="6">
    <location>
        <begin position="44"/>
        <end position="97"/>
    </location>
</feature>
<dbReference type="InterPro" id="IPR002136">
    <property type="entry name" value="Ribosomal_uL4"/>
</dbReference>
<evidence type="ECO:0000256" key="1">
    <source>
        <dbReference type="ARBA" id="ARBA00010528"/>
    </source>
</evidence>
<dbReference type="PANTHER" id="PTHR10746">
    <property type="entry name" value="50S RIBOSOMAL PROTEIN L4"/>
    <property type="match status" value="1"/>
</dbReference>
<feature type="compositionally biased region" description="Polar residues" evidence="6">
    <location>
        <begin position="70"/>
        <end position="82"/>
    </location>
</feature>
<dbReference type="InterPro" id="IPR013005">
    <property type="entry name" value="Ribosomal_uL4-like"/>
</dbReference>
<comment type="function">
    <text evidence="5">Forms part of the polypeptide exit tunnel.</text>
</comment>
<evidence type="ECO:0000256" key="2">
    <source>
        <dbReference type="ARBA" id="ARBA00022980"/>
    </source>
</evidence>
<evidence type="ECO:0000313" key="7">
    <source>
        <dbReference type="EMBL" id="MEX6428530.1"/>
    </source>
</evidence>
<keyword evidence="5" id="KW-0699">rRNA-binding</keyword>
<organism evidence="7 8">
    <name type="scientific">Ferrimicrobium acidiphilum</name>
    <dbReference type="NCBI Taxonomy" id="121039"/>
    <lineage>
        <taxon>Bacteria</taxon>
        <taxon>Bacillati</taxon>
        <taxon>Actinomycetota</taxon>
        <taxon>Acidimicrobiia</taxon>
        <taxon>Acidimicrobiales</taxon>
        <taxon>Acidimicrobiaceae</taxon>
        <taxon>Ferrimicrobium</taxon>
    </lineage>
</organism>
<dbReference type="SUPFAM" id="SSF52166">
    <property type="entry name" value="Ribosomal protein L4"/>
    <property type="match status" value="1"/>
</dbReference>
<evidence type="ECO:0000256" key="4">
    <source>
        <dbReference type="ARBA" id="ARBA00035244"/>
    </source>
</evidence>
<gene>
    <name evidence="5 7" type="primary">rplD</name>
    <name evidence="7" type="ORF">AB6A68_01555</name>
</gene>
<accession>A0ABV3XZF1</accession>
<dbReference type="PANTHER" id="PTHR10746:SF6">
    <property type="entry name" value="LARGE RIBOSOMAL SUBUNIT PROTEIN UL4M"/>
    <property type="match status" value="1"/>
</dbReference>
<dbReference type="InterPro" id="IPR023574">
    <property type="entry name" value="Ribosomal_uL4_dom_sf"/>
</dbReference>
<dbReference type="NCBIfam" id="TIGR03953">
    <property type="entry name" value="rplD_bact"/>
    <property type="match status" value="1"/>
</dbReference>
<evidence type="ECO:0000256" key="6">
    <source>
        <dbReference type="SAM" id="MobiDB-lite"/>
    </source>
</evidence>
<comment type="similarity">
    <text evidence="1 5">Belongs to the universal ribosomal protein uL4 family.</text>
</comment>
<keyword evidence="8" id="KW-1185">Reference proteome</keyword>
<keyword evidence="5" id="KW-0694">RNA-binding</keyword>
<comment type="subunit">
    <text evidence="5">Part of the 50S ribosomal subunit.</text>
</comment>
<evidence type="ECO:0000313" key="8">
    <source>
        <dbReference type="Proteomes" id="UP001560267"/>
    </source>
</evidence>
<keyword evidence="3 5" id="KW-0687">Ribonucleoprotein</keyword>
<dbReference type="Proteomes" id="UP001560267">
    <property type="component" value="Unassembled WGS sequence"/>
</dbReference>
<comment type="function">
    <text evidence="5">One of the primary rRNA binding proteins, this protein initially binds near the 5'-end of the 23S rRNA. It is important during the early stages of 50S assembly. It makes multiple contacts with different domains of the 23S rRNA in the assembled 50S subunit and ribosome.</text>
</comment>
<dbReference type="Gene3D" id="3.40.1370.10">
    <property type="match status" value="1"/>
</dbReference>